<protein>
    <submittedName>
        <fullName evidence="1">Uncharacterized protein</fullName>
    </submittedName>
</protein>
<name>A0A401ZJE1_9CHLR</name>
<evidence type="ECO:0000313" key="1">
    <source>
        <dbReference type="EMBL" id="GCE06959.1"/>
    </source>
</evidence>
<dbReference type="EMBL" id="BIFQ01000001">
    <property type="protein sequence ID" value="GCE06959.1"/>
    <property type="molecule type" value="Genomic_DNA"/>
</dbReference>
<accession>A0A401ZJE1</accession>
<keyword evidence="2" id="KW-1185">Reference proteome</keyword>
<evidence type="ECO:0000313" key="2">
    <source>
        <dbReference type="Proteomes" id="UP000287224"/>
    </source>
</evidence>
<proteinExistence type="predicted"/>
<sequence>MVSVRFLESYSRRRISHLSMVRQMNHTANVYNAEMTCDLENALGTGNTYNAES</sequence>
<organism evidence="1 2">
    <name type="scientific">Dictyobacter aurantiacus</name>
    <dbReference type="NCBI Taxonomy" id="1936993"/>
    <lineage>
        <taxon>Bacteria</taxon>
        <taxon>Bacillati</taxon>
        <taxon>Chloroflexota</taxon>
        <taxon>Ktedonobacteria</taxon>
        <taxon>Ktedonobacterales</taxon>
        <taxon>Dictyobacteraceae</taxon>
        <taxon>Dictyobacter</taxon>
    </lineage>
</organism>
<comment type="caution">
    <text evidence="1">The sequence shown here is derived from an EMBL/GenBank/DDBJ whole genome shotgun (WGS) entry which is preliminary data.</text>
</comment>
<dbReference type="AlphaFoldDB" id="A0A401ZJE1"/>
<gene>
    <name evidence="1" type="ORF">KDAU_42880</name>
</gene>
<reference evidence="2" key="1">
    <citation type="submission" date="2018-12" db="EMBL/GenBank/DDBJ databases">
        <title>Tengunoibacter tsumagoiensis gen. nov., sp. nov., Dictyobacter kobayashii sp. nov., D. alpinus sp. nov., and D. joshuensis sp. nov. and description of Dictyobacteraceae fam. nov. within the order Ktedonobacterales isolated from Tengu-no-mugimeshi.</title>
        <authorList>
            <person name="Wang C.M."/>
            <person name="Zheng Y."/>
            <person name="Sakai Y."/>
            <person name="Toyoda A."/>
            <person name="Minakuchi Y."/>
            <person name="Abe K."/>
            <person name="Yokota A."/>
            <person name="Yabe S."/>
        </authorList>
    </citation>
    <scope>NUCLEOTIDE SEQUENCE [LARGE SCALE GENOMIC DNA]</scope>
    <source>
        <strain evidence="2">S-27</strain>
    </source>
</reference>
<dbReference type="Proteomes" id="UP000287224">
    <property type="component" value="Unassembled WGS sequence"/>
</dbReference>